<evidence type="ECO:0000313" key="12">
    <source>
        <dbReference type="Proteomes" id="UP000664521"/>
    </source>
</evidence>
<dbReference type="GO" id="GO:0000462">
    <property type="term" value="P:maturation of SSU-rRNA from tricistronic rRNA transcript (SSU-rRNA, 5.8S rRNA, LSU-rRNA)"/>
    <property type="evidence" value="ECO:0007669"/>
    <property type="project" value="TreeGrafter"/>
</dbReference>
<sequence>MGSKRPRLHDDGDGEQVPNHQERKRPKKRLRRNDHDAERPSTAVNHIKHKIRDLRRTLERSENLPADVRVEKERALAGYKLDLEKTEHEKRKQQMIKKYHMVRFFERQKATRRLKRLKTRLSKTEEESEEYIILKEKIHRADVDLNYTLYCPLAERYTSLYKSTEDAGNSNITLNDDSMLSQGSETRVTRPPMWSVVEGCMAEGTLWALRDRKLSHPVGGEVGTEHAAVQKQNLSQRVKKSVAQKRGKRGKMKHSSISAKDDTSEDGFFEQ</sequence>
<reference evidence="11" key="1">
    <citation type="submission" date="2021-03" db="EMBL/GenBank/DDBJ databases">
        <authorList>
            <person name="Tagirdzhanova G."/>
        </authorList>
    </citation>
    <scope>NUCLEOTIDE SEQUENCE</scope>
</reference>
<dbReference type="Pfam" id="PF10153">
    <property type="entry name" value="Efg1"/>
    <property type="match status" value="1"/>
</dbReference>
<evidence type="ECO:0000256" key="3">
    <source>
        <dbReference type="ARBA" id="ARBA00006916"/>
    </source>
</evidence>
<keyword evidence="8" id="KW-0539">Nucleus</keyword>
<keyword evidence="7 9" id="KW-0175">Coiled coil</keyword>
<keyword evidence="12" id="KW-1185">Reference proteome</keyword>
<dbReference type="InterPro" id="IPR019310">
    <property type="entry name" value="Efg1"/>
</dbReference>
<evidence type="ECO:0000256" key="8">
    <source>
        <dbReference type="ARBA" id="ARBA00023242"/>
    </source>
</evidence>
<dbReference type="EMBL" id="CAJPDS010000007">
    <property type="protein sequence ID" value="CAF9908943.1"/>
    <property type="molecule type" value="Genomic_DNA"/>
</dbReference>
<gene>
    <name evidence="11" type="primary">EFG1</name>
    <name evidence="11" type="ORF">HETSPECPRED_008774</name>
</gene>
<evidence type="ECO:0000256" key="4">
    <source>
        <dbReference type="ARBA" id="ARBA00018689"/>
    </source>
</evidence>
<feature type="coiled-coil region" evidence="9">
    <location>
        <begin position="44"/>
        <end position="134"/>
    </location>
</feature>
<evidence type="ECO:0000256" key="1">
    <source>
        <dbReference type="ARBA" id="ARBA00002773"/>
    </source>
</evidence>
<feature type="compositionally biased region" description="Basic residues" evidence="10">
    <location>
        <begin position="237"/>
        <end position="254"/>
    </location>
</feature>
<dbReference type="PANTHER" id="PTHR33911:SF1">
    <property type="entry name" value="RRNA-PROCESSING PROTEIN EFG1"/>
    <property type="match status" value="1"/>
</dbReference>
<comment type="caution">
    <text evidence="11">The sequence shown here is derived from an EMBL/GenBank/DDBJ whole genome shotgun (WGS) entry which is preliminary data.</text>
</comment>
<evidence type="ECO:0000256" key="5">
    <source>
        <dbReference type="ARBA" id="ARBA00019827"/>
    </source>
</evidence>
<dbReference type="PANTHER" id="PTHR33911">
    <property type="entry name" value="RRNA-PROCESSING PROTEIN EFG1"/>
    <property type="match status" value="1"/>
</dbReference>
<protein>
    <recommendedName>
        <fullName evidence="4">rRNA-processing protein EFG1</fullName>
    </recommendedName>
    <alternativeName>
        <fullName evidence="5">rRNA-processing protein efg1</fullName>
    </alternativeName>
</protein>
<dbReference type="GO" id="GO:0005730">
    <property type="term" value="C:nucleolus"/>
    <property type="evidence" value="ECO:0007669"/>
    <property type="project" value="UniProtKB-SubCell"/>
</dbReference>
<organism evidence="11 12">
    <name type="scientific">Heterodermia speciosa</name>
    <dbReference type="NCBI Taxonomy" id="116794"/>
    <lineage>
        <taxon>Eukaryota</taxon>
        <taxon>Fungi</taxon>
        <taxon>Dikarya</taxon>
        <taxon>Ascomycota</taxon>
        <taxon>Pezizomycotina</taxon>
        <taxon>Lecanoromycetes</taxon>
        <taxon>OSLEUM clade</taxon>
        <taxon>Lecanoromycetidae</taxon>
        <taxon>Caliciales</taxon>
        <taxon>Physciaceae</taxon>
        <taxon>Heterodermia</taxon>
    </lineage>
</organism>
<accession>A0A8H3ENZ8</accession>
<evidence type="ECO:0000256" key="6">
    <source>
        <dbReference type="ARBA" id="ARBA00022552"/>
    </source>
</evidence>
<feature type="region of interest" description="Disordered" evidence="10">
    <location>
        <begin position="220"/>
        <end position="271"/>
    </location>
</feature>
<dbReference type="Proteomes" id="UP000664521">
    <property type="component" value="Unassembled WGS sequence"/>
</dbReference>
<dbReference type="AlphaFoldDB" id="A0A8H3ENZ8"/>
<feature type="region of interest" description="Disordered" evidence="10">
    <location>
        <begin position="1"/>
        <end position="41"/>
    </location>
</feature>
<evidence type="ECO:0000256" key="9">
    <source>
        <dbReference type="SAM" id="Coils"/>
    </source>
</evidence>
<comment type="similarity">
    <text evidence="3">Belongs to the EFG1 family.</text>
</comment>
<comment type="subcellular location">
    <subcellularLocation>
        <location evidence="2">Nucleus</location>
        <location evidence="2">Nucleolus</location>
    </subcellularLocation>
</comment>
<keyword evidence="6" id="KW-0698">rRNA processing</keyword>
<dbReference type="InterPro" id="IPR050786">
    <property type="entry name" value="EFG1_rRNA-proc"/>
</dbReference>
<feature type="compositionally biased region" description="Basic residues" evidence="10">
    <location>
        <begin position="22"/>
        <end position="32"/>
    </location>
</feature>
<dbReference type="OrthoDB" id="47732at2759"/>
<name>A0A8H3ENZ8_9LECA</name>
<evidence type="ECO:0000256" key="10">
    <source>
        <dbReference type="SAM" id="MobiDB-lite"/>
    </source>
</evidence>
<evidence type="ECO:0000256" key="7">
    <source>
        <dbReference type="ARBA" id="ARBA00023054"/>
    </source>
</evidence>
<evidence type="ECO:0000256" key="2">
    <source>
        <dbReference type="ARBA" id="ARBA00004604"/>
    </source>
</evidence>
<proteinExistence type="inferred from homology"/>
<dbReference type="GO" id="GO:0030688">
    <property type="term" value="C:preribosome, small subunit precursor"/>
    <property type="evidence" value="ECO:0007669"/>
    <property type="project" value="TreeGrafter"/>
</dbReference>
<comment type="function">
    <text evidence="1">Involved in rRNA processing.</text>
</comment>
<evidence type="ECO:0000313" key="11">
    <source>
        <dbReference type="EMBL" id="CAF9908943.1"/>
    </source>
</evidence>